<evidence type="ECO:0000313" key="8">
    <source>
        <dbReference type="Proteomes" id="UP000243778"/>
    </source>
</evidence>
<keyword evidence="1" id="KW-0813">Transport</keyword>
<dbReference type="GO" id="GO:0010181">
    <property type="term" value="F:FMN binding"/>
    <property type="evidence" value="ECO:0007669"/>
    <property type="project" value="InterPro"/>
</dbReference>
<evidence type="ECO:0000313" key="7">
    <source>
        <dbReference type="EMBL" id="SDX20005.1"/>
    </source>
</evidence>
<evidence type="ECO:0000256" key="3">
    <source>
        <dbReference type="ARBA" id="ARBA00022630"/>
    </source>
</evidence>
<keyword evidence="8" id="KW-1185">Reference proteome</keyword>
<keyword evidence="4" id="KW-0288">FMN</keyword>
<dbReference type="InterPro" id="IPR010209">
    <property type="entry name" value="Ion_transpt_RnfG/RsxG"/>
</dbReference>
<dbReference type="Proteomes" id="UP000243778">
    <property type="component" value="Unassembled WGS sequence"/>
</dbReference>
<name>A0A1H2ZRQ0_9PSED</name>
<evidence type="ECO:0000256" key="2">
    <source>
        <dbReference type="ARBA" id="ARBA00022553"/>
    </source>
</evidence>
<keyword evidence="3" id="KW-0285">Flavoprotein</keyword>
<evidence type="ECO:0000259" key="6">
    <source>
        <dbReference type="SMART" id="SM00900"/>
    </source>
</evidence>
<dbReference type="EMBL" id="FNNU01000003">
    <property type="protein sequence ID" value="SDX20005.1"/>
    <property type="molecule type" value="Genomic_DNA"/>
</dbReference>
<gene>
    <name evidence="7" type="ORF">SAMN05216287_2419</name>
</gene>
<dbReference type="PANTHER" id="PTHR36118">
    <property type="entry name" value="ION-TRANSLOCATING OXIDOREDUCTASE COMPLEX SUBUNIT G"/>
    <property type="match status" value="1"/>
</dbReference>
<feature type="domain" description="FMN-binding" evidence="6">
    <location>
        <begin position="90"/>
        <end position="176"/>
    </location>
</feature>
<dbReference type="AlphaFoldDB" id="A0A1H2ZRQ0"/>
<dbReference type="RefSeq" id="WP_090228327.1">
    <property type="nucleotide sequence ID" value="NZ_FNNU01000003.1"/>
</dbReference>
<dbReference type="GO" id="GO:0022900">
    <property type="term" value="P:electron transport chain"/>
    <property type="evidence" value="ECO:0007669"/>
    <property type="project" value="InterPro"/>
</dbReference>
<dbReference type="SMART" id="SM00900">
    <property type="entry name" value="FMN_bind"/>
    <property type="match status" value="1"/>
</dbReference>
<evidence type="ECO:0000256" key="5">
    <source>
        <dbReference type="ARBA" id="ARBA00022982"/>
    </source>
</evidence>
<keyword evidence="5" id="KW-0249">Electron transport</keyword>
<sequence length="188" mass="20394">MSARRWLPALAVALLGVTLTSVLHGTLAARTEAERQASEERQLLDLLPARSHDNAPLRQPLTLPGQAAPAYRATLVGRVTAVLLTLDTQGYEGPIRLLVAIDPHGRLIGSKVLAQRETPGLGDAVARPEWLAQFAGKTLAQRWQWRRDGGDFDQMSGATLSSRAVLLGVQQALQVFAANRERLLEKAP</sequence>
<dbReference type="GO" id="GO:0009055">
    <property type="term" value="F:electron transfer activity"/>
    <property type="evidence" value="ECO:0007669"/>
    <property type="project" value="InterPro"/>
</dbReference>
<evidence type="ECO:0000256" key="1">
    <source>
        <dbReference type="ARBA" id="ARBA00022448"/>
    </source>
</evidence>
<organism evidence="7 8">
    <name type="scientific">Pseudomonas kuykendallii</name>
    <dbReference type="NCBI Taxonomy" id="1007099"/>
    <lineage>
        <taxon>Bacteria</taxon>
        <taxon>Pseudomonadati</taxon>
        <taxon>Pseudomonadota</taxon>
        <taxon>Gammaproteobacteria</taxon>
        <taxon>Pseudomonadales</taxon>
        <taxon>Pseudomonadaceae</taxon>
        <taxon>Pseudomonas</taxon>
    </lineage>
</organism>
<dbReference type="PANTHER" id="PTHR36118:SF1">
    <property type="entry name" value="ION-TRANSLOCATING OXIDOREDUCTASE COMPLEX SUBUNIT G"/>
    <property type="match status" value="1"/>
</dbReference>
<dbReference type="GO" id="GO:0005886">
    <property type="term" value="C:plasma membrane"/>
    <property type="evidence" value="ECO:0007669"/>
    <property type="project" value="InterPro"/>
</dbReference>
<dbReference type="PIRSF" id="PIRSF006091">
    <property type="entry name" value="E_trnsport_RnfG"/>
    <property type="match status" value="1"/>
</dbReference>
<dbReference type="STRING" id="1007099.SAMN05216287_2419"/>
<evidence type="ECO:0000256" key="4">
    <source>
        <dbReference type="ARBA" id="ARBA00022643"/>
    </source>
</evidence>
<dbReference type="OrthoDB" id="9784165at2"/>
<proteinExistence type="predicted"/>
<keyword evidence="2" id="KW-0597">Phosphoprotein</keyword>
<dbReference type="NCBIfam" id="TIGR01947">
    <property type="entry name" value="rnfG"/>
    <property type="match status" value="1"/>
</dbReference>
<accession>A0A1H2ZRQ0</accession>
<protein>
    <submittedName>
        <fullName evidence="7">Electron transport complex protein RnfG</fullName>
    </submittedName>
</protein>
<dbReference type="InterPro" id="IPR007329">
    <property type="entry name" value="FMN-bd"/>
</dbReference>
<dbReference type="Pfam" id="PF04205">
    <property type="entry name" value="FMN_bind"/>
    <property type="match status" value="1"/>
</dbReference>
<reference evidence="8" key="1">
    <citation type="submission" date="2016-10" db="EMBL/GenBank/DDBJ databases">
        <authorList>
            <person name="Varghese N."/>
            <person name="Submissions S."/>
        </authorList>
    </citation>
    <scope>NUCLEOTIDE SEQUENCE [LARGE SCALE GENOMIC DNA]</scope>
    <source>
        <strain evidence="8">NRRL B-59562</strain>
    </source>
</reference>